<feature type="transmembrane region" description="Helical" evidence="2">
    <location>
        <begin position="369"/>
        <end position="388"/>
    </location>
</feature>
<feature type="region of interest" description="Disordered" evidence="1">
    <location>
        <begin position="1"/>
        <end position="22"/>
    </location>
</feature>
<feature type="transmembrane region" description="Helical" evidence="2">
    <location>
        <begin position="394"/>
        <end position="414"/>
    </location>
</feature>
<feature type="transmembrane region" description="Helical" evidence="2">
    <location>
        <begin position="121"/>
        <end position="139"/>
    </location>
</feature>
<reference evidence="4" key="1">
    <citation type="journal article" date="2019" name="Int. J. Syst. Evol. Microbiol.">
        <title>The Global Catalogue of Microorganisms (GCM) 10K type strain sequencing project: providing services to taxonomists for standard genome sequencing and annotation.</title>
        <authorList>
            <consortium name="The Broad Institute Genomics Platform"/>
            <consortium name="The Broad Institute Genome Sequencing Center for Infectious Disease"/>
            <person name="Wu L."/>
            <person name="Ma J."/>
        </authorList>
    </citation>
    <scope>NUCLEOTIDE SEQUENCE [LARGE SCALE GENOMIC DNA]</scope>
    <source>
        <strain evidence="4">CGMCC 4.7241</strain>
    </source>
</reference>
<organism evidence="3 4">
    <name type="scientific">Tenggerimyces flavus</name>
    <dbReference type="NCBI Taxonomy" id="1708749"/>
    <lineage>
        <taxon>Bacteria</taxon>
        <taxon>Bacillati</taxon>
        <taxon>Actinomycetota</taxon>
        <taxon>Actinomycetes</taxon>
        <taxon>Propionibacteriales</taxon>
        <taxon>Nocardioidaceae</taxon>
        <taxon>Tenggerimyces</taxon>
    </lineage>
</organism>
<feature type="transmembrane region" description="Helical" evidence="2">
    <location>
        <begin position="250"/>
        <end position="268"/>
    </location>
</feature>
<gene>
    <name evidence="3" type="ORF">ACFOUW_27360</name>
</gene>
<sequence length="588" mass="64150">MSVSLAPTDSAVDPDVERHPTPRSSSFVAFVVDLAGSFLVPLGAYLFHAALFGRWIVDDAAISFAYARNIAEGYGIVHQPGAESVEGYSNPLWTALLTVLHYFGVLDDGTNTLGGIPDYAYVPRAIAVVCVIVIFLCLRRIFGQIFPRRRAIVATLVAGLILAINPSFVGWTVSGMENPLYAALVALLAALLVTAAVKRNVLSARVAMLSSVLVLLLALTRPDGLIFVLAYPLLVASQLRRPNLGRSFKALVIAGATFAIPAAALLFLRYQTWGLLVPNTAVAKSQNGLDFAGLAKVTQLVEHVGWPVTFLALLLVGMTFVQLLRPAPTWRVSSAFKLGLYGLTAVFLPSFAAYALLNEDWMIQLRFATPFWVTSAPLLAALLVHWLAMPHRRTQVVVGVLTLAAVVPTLLIMADKSQTWRTRPTLTACFVAERYGRMWNTYADLLGIQNASYLTPDLGGTLLTSRHKIYDLGGLMDAHIARAMNTGDHQALAEYVFTETKPTFIHIHGSFKEPIFSDPRLDTDYLPIVPSQDYVRKDAVRNLSGYYFLRNSAPVAEAALWSWRKSHQLASCGPMTPGSPSRMGVQNP</sequence>
<dbReference type="EMBL" id="JBHRZH010000027">
    <property type="protein sequence ID" value="MFC3764586.1"/>
    <property type="molecule type" value="Genomic_DNA"/>
</dbReference>
<comment type="caution">
    <text evidence="3">The sequence shown here is derived from an EMBL/GenBank/DDBJ whole genome shotgun (WGS) entry which is preliminary data.</text>
</comment>
<keyword evidence="2" id="KW-0812">Transmembrane</keyword>
<keyword evidence="4" id="KW-1185">Reference proteome</keyword>
<evidence type="ECO:0000313" key="4">
    <source>
        <dbReference type="Proteomes" id="UP001595699"/>
    </source>
</evidence>
<evidence type="ECO:0000256" key="2">
    <source>
        <dbReference type="SAM" id="Phobius"/>
    </source>
</evidence>
<feature type="transmembrane region" description="Helical" evidence="2">
    <location>
        <begin position="336"/>
        <end position="357"/>
    </location>
</feature>
<dbReference type="Proteomes" id="UP001595699">
    <property type="component" value="Unassembled WGS sequence"/>
</dbReference>
<evidence type="ECO:0000313" key="3">
    <source>
        <dbReference type="EMBL" id="MFC3764586.1"/>
    </source>
</evidence>
<accession>A0ABV7YIZ7</accession>
<keyword evidence="2" id="KW-1133">Transmembrane helix</keyword>
<evidence type="ECO:0008006" key="5">
    <source>
        <dbReference type="Google" id="ProtNLM"/>
    </source>
</evidence>
<keyword evidence="2" id="KW-0472">Membrane</keyword>
<feature type="transmembrane region" description="Helical" evidence="2">
    <location>
        <begin position="304"/>
        <end position="324"/>
    </location>
</feature>
<evidence type="ECO:0000256" key="1">
    <source>
        <dbReference type="SAM" id="MobiDB-lite"/>
    </source>
</evidence>
<name>A0ABV7YIZ7_9ACTN</name>
<feature type="transmembrane region" description="Helical" evidence="2">
    <location>
        <begin position="27"/>
        <end position="47"/>
    </location>
</feature>
<dbReference type="RefSeq" id="WP_205121515.1">
    <property type="nucleotide sequence ID" value="NZ_JAFBCM010000001.1"/>
</dbReference>
<protein>
    <recommendedName>
        <fullName evidence="5">Glycosyltransferase RgtA/B/C/D-like domain-containing protein</fullName>
    </recommendedName>
</protein>
<feature type="transmembrane region" description="Helical" evidence="2">
    <location>
        <begin position="209"/>
        <end position="230"/>
    </location>
</feature>
<feature type="transmembrane region" description="Helical" evidence="2">
    <location>
        <begin position="179"/>
        <end position="197"/>
    </location>
</feature>
<feature type="transmembrane region" description="Helical" evidence="2">
    <location>
        <begin position="151"/>
        <end position="173"/>
    </location>
</feature>
<proteinExistence type="predicted"/>